<dbReference type="EMBL" id="BOOJ01000033">
    <property type="protein sequence ID" value="GIH93487.1"/>
    <property type="molecule type" value="Genomic_DNA"/>
</dbReference>
<proteinExistence type="predicted"/>
<name>A0A8J3SFP9_9ACTN</name>
<dbReference type="RefSeq" id="WP_239127869.1">
    <property type="nucleotide sequence ID" value="NZ_BOOJ01000033.1"/>
</dbReference>
<reference evidence="1 2" key="1">
    <citation type="submission" date="2021-01" db="EMBL/GenBank/DDBJ databases">
        <title>Whole genome shotgun sequence of Planobispora siamensis NBRC 107568.</title>
        <authorList>
            <person name="Komaki H."/>
            <person name="Tamura T."/>
        </authorList>
    </citation>
    <scope>NUCLEOTIDE SEQUENCE [LARGE SCALE GENOMIC DNA]</scope>
    <source>
        <strain evidence="1 2">NBRC 107568</strain>
    </source>
</reference>
<dbReference type="AlphaFoldDB" id="A0A8J3SFP9"/>
<gene>
    <name evidence="1" type="ORF">Psi01_41170</name>
</gene>
<accession>A0A8J3SFP9</accession>
<keyword evidence="2" id="KW-1185">Reference proteome</keyword>
<organism evidence="1 2">
    <name type="scientific">Planobispora siamensis</name>
    <dbReference type="NCBI Taxonomy" id="936338"/>
    <lineage>
        <taxon>Bacteria</taxon>
        <taxon>Bacillati</taxon>
        <taxon>Actinomycetota</taxon>
        <taxon>Actinomycetes</taxon>
        <taxon>Streptosporangiales</taxon>
        <taxon>Streptosporangiaceae</taxon>
        <taxon>Planobispora</taxon>
    </lineage>
</organism>
<comment type="caution">
    <text evidence="1">The sequence shown here is derived from an EMBL/GenBank/DDBJ whole genome shotgun (WGS) entry which is preliminary data.</text>
</comment>
<evidence type="ECO:0008006" key="3">
    <source>
        <dbReference type="Google" id="ProtNLM"/>
    </source>
</evidence>
<evidence type="ECO:0000313" key="2">
    <source>
        <dbReference type="Proteomes" id="UP000619788"/>
    </source>
</evidence>
<sequence>MTDMTDAAFKAANSFDFLVGTWASRQRRLRRVLAGSDDWYEFPGVTRCWSVLDGAGNIDEVTFPTQGFGGVTLRLYDGATDLWSLYWASSRTGISLPPVVGRFGADGRGVFTADDVYDGVPIKVNYIWSDITAHSCRWEQEFSADGGATWETNWVAEFTRTS</sequence>
<protein>
    <recommendedName>
        <fullName evidence="3">DUF1579 domain-containing protein</fullName>
    </recommendedName>
</protein>
<evidence type="ECO:0000313" key="1">
    <source>
        <dbReference type="EMBL" id="GIH93487.1"/>
    </source>
</evidence>
<dbReference type="Proteomes" id="UP000619788">
    <property type="component" value="Unassembled WGS sequence"/>
</dbReference>